<dbReference type="RefSeq" id="WP_234859993.1">
    <property type="nucleotide sequence ID" value="NZ_JAKEVZ010000001.1"/>
</dbReference>
<dbReference type="SMART" id="SM00850">
    <property type="entry name" value="LytTR"/>
    <property type="match status" value="1"/>
</dbReference>
<keyword evidence="1" id="KW-1133">Transmembrane helix</keyword>
<keyword evidence="4" id="KW-1185">Reference proteome</keyword>
<feature type="domain" description="HTH LytTR-type" evidence="2">
    <location>
        <begin position="182"/>
        <end position="289"/>
    </location>
</feature>
<name>A0ABS9BP61_9BACT</name>
<accession>A0ABS9BP61</accession>
<dbReference type="GO" id="GO:0003677">
    <property type="term" value="F:DNA binding"/>
    <property type="evidence" value="ECO:0007669"/>
    <property type="project" value="UniProtKB-KW"/>
</dbReference>
<feature type="transmembrane region" description="Helical" evidence="1">
    <location>
        <begin position="122"/>
        <end position="141"/>
    </location>
</feature>
<keyword evidence="3" id="KW-0238">DNA-binding</keyword>
<evidence type="ECO:0000256" key="1">
    <source>
        <dbReference type="SAM" id="Phobius"/>
    </source>
</evidence>
<dbReference type="InterPro" id="IPR007492">
    <property type="entry name" value="LytTR_DNA-bd_dom"/>
</dbReference>
<keyword evidence="1" id="KW-0472">Membrane</keyword>
<dbReference type="PANTHER" id="PTHR37299">
    <property type="entry name" value="TRANSCRIPTIONAL REGULATOR-RELATED"/>
    <property type="match status" value="1"/>
</dbReference>
<dbReference type="InterPro" id="IPR046947">
    <property type="entry name" value="LytR-like"/>
</dbReference>
<dbReference type="EMBL" id="JAKEVZ010000001">
    <property type="protein sequence ID" value="MCF1749846.1"/>
    <property type="molecule type" value="Genomic_DNA"/>
</dbReference>
<protein>
    <submittedName>
        <fullName evidence="3">LytTR family transcriptional regulator DNA-binding domain-containing protein</fullName>
    </submittedName>
</protein>
<feature type="transmembrane region" description="Helical" evidence="1">
    <location>
        <begin position="79"/>
        <end position="102"/>
    </location>
</feature>
<reference evidence="3 4" key="1">
    <citation type="submission" date="2022-01" db="EMBL/GenBank/DDBJ databases">
        <title>Mariniradius saccharolyticus sp. nov., isolated from sediment of a river.</title>
        <authorList>
            <person name="Liu H."/>
        </authorList>
    </citation>
    <scope>NUCLEOTIDE SEQUENCE [LARGE SCALE GENOMIC DNA]</scope>
    <source>
        <strain evidence="3 4">RY-2</strain>
    </source>
</reference>
<evidence type="ECO:0000313" key="4">
    <source>
        <dbReference type="Proteomes" id="UP001201449"/>
    </source>
</evidence>
<dbReference type="Proteomes" id="UP001201449">
    <property type="component" value="Unassembled WGS sequence"/>
</dbReference>
<proteinExistence type="predicted"/>
<keyword evidence="1" id="KW-0812">Transmembrane</keyword>
<evidence type="ECO:0000259" key="2">
    <source>
        <dbReference type="PROSITE" id="PS50930"/>
    </source>
</evidence>
<dbReference type="PANTHER" id="PTHR37299:SF1">
    <property type="entry name" value="STAGE 0 SPORULATION PROTEIN A HOMOLOG"/>
    <property type="match status" value="1"/>
</dbReference>
<dbReference type="Pfam" id="PF04397">
    <property type="entry name" value="LytTR"/>
    <property type="match status" value="1"/>
</dbReference>
<sequence>MRITYNDKWLRIISYPLLGFVVRHFGEYESIGTLMKQPLYYGDLLWNTLLVALSWESNRRLILYLDQKYPWVNNQFQRFIIQTFGSLLITVPVVASMIYIWNELIINRPGNFNTGYLLVYDFPLTIVFTLVVHMIYTGMYFQQYYSLTINSLQNRVRELETSVAGVSNFSDLKKPSGFRKLLIVNYGSSSVPVETNDLAFIYKQNEICFLKTFEGKEYTSSSSLETLEEQLDPVVFFRLNRQMIGNIKAIKLFKSDSSGKLILTLDPPTPIGVVVSKKRAAEFKVWIGSKV</sequence>
<dbReference type="PROSITE" id="PS50930">
    <property type="entry name" value="HTH_LYTTR"/>
    <property type="match status" value="1"/>
</dbReference>
<dbReference type="Gene3D" id="2.40.50.1020">
    <property type="entry name" value="LytTr DNA-binding domain"/>
    <property type="match status" value="1"/>
</dbReference>
<comment type="caution">
    <text evidence="3">The sequence shown here is derived from an EMBL/GenBank/DDBJ whole genome shotgun (WGS) entry which is preliminary data.</text>
</comment>
<gene>
    <name evidence="3" type="ORF">L0U89_02080</name>
</gene>
<organism evidence="3 4">
    <name type="scientific">Mariniradius sediminis</name>
    <dbReference type="NCBI Taxonomy" id="2909237"/>
    <lineage>
        <taxon>Bacteria</taxon>
        <taxon>Pseudomonadati</taxon>
        <taxon>Bacteroidota</taxon>
        <taxon>Cytophagia</taxon>
        <taxon>Cytophagales</taxon>
        <taxon>Cyclobacteriaceae</taxon>
        <taxon>Mariniradius</taxon>
    </lineage>
</organism>
<evidence type="ECO:0000313" key="3">
    <source>
        <dbReference type="EMBL" id="MCF1749846.1"/>
    </source>
</evidence>